<comment type="caution">
    <text evidence="2">The sequence shown here is derived from an EMBL/GenBank/DDBJ whole genome shotgun (WGS) entry which is preliminary data.</text>
</comment>
<dbReference type="EMBL" id="JRYB01000001">
    <property type="protein sequence ID" value="OIJ41291.1"/>
    <property type="molecule type" value="Genomic_DNA"/>
</dbReference>
<accession>A0A1S2N894</accession>
<dbReference type="Gene3D" id="1.20.120.160">
    <property type="entry name" value="HPT domain"/>
    <property type="match status" value="1"/>
</dbReference>
<evidence type="ECO:0000313" key="2">
    <source>
        <dbReference type="EMBL" id="OIJ41291.1"/>
    </source>
</evidence>
<organism evidence="2 3">
    <name type="scientific">Massilia timonae</name>
    <dbReference type="NCBI Taxonomy" id="47229"/>
    <lineage>
        <taxon>Bacteria</taxon>
        <taxon>Pseudomonadati</taxon>
        <taxon>Pseudomonadota</taxon>
        <taxon>Betaproteobacteria</taxon>
        <taxon>Burkholderiales</taxon>
        <taxon>Oxalobacteraceae</taxon>
        <taxon>Telluria group</taxon>
        <taxon>Massilia</taxon>
    </lineage>
</organism>
<dbReference type="Proteomes" id="UP000180246">
    <property type="component" value="Unassembled WGS sequence"/>
</dbReference>
<dbReference type="InterPro" id="IPR036641">
    <property type="entry name" value="HPT_dom_sf"/>
</dbReference>
<sequence>MATVQPADQQFFARLAELNEKFAARLPSTMERLAALSQQLERAGEPGFDVAPAAGEVQAMLHTLAGSAATFGFRGLGHHARLLEQRLRVLRAFDVVAATEWQAWRAELDEYVRVAHRDPKSLG</sequence>
<evidence type="ECO:0000256" key="1">
    <source>
        <dbReference type="ARBA" id="ARBA00023012"/>
    </source>
</evidence>
<dbReference type="Pfam" id="PF01627">
    <property type="entry name" value="Hpt"/>
    <property type="match status" value="1"/>
</dbReference>
<dbReference type="GO" id="GO:0004672">
    <property type="term" value="F:protein kinase activity"/>
    <property type="evidence" value="ECO:0007669"/>
    <property type="project" value="UniProtKB-ARBA"/>
</dbReference>
<dbReference type="GO" id="GO:0000160">
    <property type="term" value="P:phosphorelay signal transduction system"/>
    <property type="evidence" value="ECO:0007669"/>
    <property type="project" value="UniProtKB-KW"/>
</dbReference>
<dbReference type="InterPro" id="IPR008207">
    <property type="entry name" value="Sig_transdc_His_kin_Hpt_dom"/>
</dbReference>
<dbReference type="PROSITE" id="PS50894">
    <property type="entry name" value="HPT"/>
    <property type="match status" value="1"/>
</dbReference>
<keyword evidence="1" id="KW-0902">Two-component regulatory system</keyword>
<reference evidence="2 3" key="1">
    <citation type="submission" date="2014-10" db="EMBL/GenBank/DDBJ databases">
        <authorList>
            <person name="Seo M.-J."/>
            <person name="Seok Y.J."/>
            <person name="Cha I.-T."/>
        </authorList>
    </citation>
    <scope>NUCLEOTIDE SEQUENCE [LARGE SCALE GENOMIC DNA]</scope>
    <source>
        <strain evidence="2 3">NEU</strain>
    </source>
</reference>
<proteinExistence type="predicted"/>
<gene>
    <name evidence="2" type="ORF">LO55_4329</name>
</gene>
<dbReference type="RefSeq" id="WP_005670338.1">
    <property type="nucleotide sequence ID" value="NZ_CAUQYF010000045.1"/>
</dbReference>
<evidence type="ECO:0000313" key="3">
    <source>
        <dbReference type="Proteomes" id="UP000180246"/>
    </source>
</evidence>
<dbReference type="SUPFAM" id="SSF47226">
    <property type="entry name" value="Histidine-containing phosphotransfer domain, HPT domain"/>
    <property type="match status" value="1"/>
</dbReference>
<name>A0A1S2N894_9BURK</name>
<protein>
    <submittedName>
        <fullName evidence="2">Hpt domain protein</fullName>
    </submittedName>
</protein>
<dbReference type="AlphaFoldDB" id="A0A1S2N894"/>